<dbReference type="EMBL" id="JAVHJS010000020">
    <property type="protein sequence ID" value="KAK2825181.1"/>
    <property type="molecule type" value="Genomic_DNA"/>
</dbReference>
<keyword evidence="5" id="KW-0050">Antiport</keyword>
<reference evidence="14" key="1">
    <citation type="submission" date="2023-08" db="EMBL/GenBank/DDBJ databases">
        <title>Pelteobagrus vachellii genome.</title>
        <authorList>
            <person name="Liu H."/>
        </authorList>
    </citation>
    <scope>NUCLEOTIDE SEQUENCE</scope>
    <source>
        <strain evidence="14">PRFRI_2022a</strain>
        <tissue evidence="14">Muscle</tissue>
    </source>
</reference>
<feature type="transmembrane region" description="Helical" evidence="13">
    <location>
        <begin position="317"/>
        <end position="340"/>
    </location>
</feature>
<dbReference type="GO" id="GO:0015297">
    <property type="term" value="F:antiporter activity"/>
    <property type="evidence" value="ECO:0007669"/>
    <property type="project" value="UniProtKB-KW"/>
</dbReference>
<evidence type="ECO:0000256" key="1">
    <source>
        <dbReference type="ARBA" id="ARBA00004141"/>
    </source>
</evidence>
<feature type="transmembrane region" description="Helical" evidence="13">
    <location>
        <begin position="652"/>
        <end position="673"/>
    </location>
</feature>
<sequence>MTRININEMENFGEPAPYDPTFKGPVSKRGLTDVFCCLLFIVVVIGYAILGGAAWLYGNPQFIIYEQNSAGEFCGTGPNLEKPNVFYFDVLKCAPEVNVTAVTFKGLLCPTTQVCVQKCPSAFWFLPSNALTAEAKPSEFFQQEFCDPSLDLAKTTLTVQEILDKHLCPAYYLPSKQVHGKCLPSFDPKDVPTNFTVHGSVLEEKTINAIMDATRSLTSGFNAKSMEVRIIEDLAFTWYWMLIALVIALVVSMVLLQLLRCCAPVVVVLLVTGVLSVGAYGIYHCYQEYQKHMNSALKFGDLSLQSKFSEYFRVKEIWLACLVILCFLEFFLLMLFVSCLRKGLSSALALVRECSKAMSVMLSTMSYPLVTFLLVTLCVTFCTVTTINLATSGLPVYNLIALNSSKAECNTTKGTEKCFPETFKASDYPQCPVRCAFVQYDDENGFFQRNSKYLQIYNGLAFFWCLHFINTLGQCTLSRTFSTYYWSLSNPQNIGRSTMSKGLFQTLRYHTGTMAFGAVFVTMFQSIRIVLQYLKDVTKSGKRCYFYCYPLKLVLKFLFWALDKVIKYFNRYTYTMMAIYGDDYFMSAKNYIMLCGRNKERVLVVDWVTDLLLFFGRLLVAGAIGVLAFCFFNGDIKVSDDIFQADLIYNSWFPVTMVMVGSYFIAQGCFSVYSMGVDAFTICIMDDLERNDGTLQRPYMSRSLMQILQRQSNS</sequence>
<evidence type="ECO:0000256" key="8">
    <source>
        <dbReference type="ARBA" id="ARBA00022989"/>
    </source>
</evidence>
<feature type="transmembrane region" description="Helical" evidence="13">
    <location>
        <begin position="263"/>
        <end position="283"/>
    </location>
</feature>
<dbReference type="InterPro" id="IPR007603">
    <property type="entry name" value="Choline_transptr-like"/>
</dbReference>
<dbReference type="Proteomes" id="UP001187315">
    <property type="component" value="Unassembled WGS sequence"/>
</dbReference>
<keyword evidence="6" id="KW-1003">Cell membrane</keyword>
<evidence type="ECO:0000256" key="11">
    <source>
        <dbReference type="ARBA" id="ARBA00035093"/>
    </source>
</evidence>
<feature type="transmembrane region" description="Helical" evidence="13">
    <location>
        <begin position="34"/>
        <end position="57"/>
    </location>
</feature>
<keyword evidence="9 13" id="KW-0472">Membrane</keyword>
<evidence type="ECO:0000256" key="3">
    <source>
        <dbReference type="ARBA" id="ARBA00007168"/>
    </source>
</evidence>
<proteinExistence type="inferred from homology"/>
<feature type="transmembrane region" description="Helical" evidence="13">
    <location>
        <begin position="543"/>
        <end position="562"/>
    </location>
</feature>
<keyword evidence="4" id="KW-0813">Transport</keyword>
<dbReference type="PANTHER" id="PTHR12385:SF37">
    <property type="entry name" value="CHOLINE TRANSPORTER-LIKE PROTEIN 4"/>
    <property type="match status" value="1"/>
</dbReference>
<dbReference type="PANTHER" id="PTHR12385">
    <property type="entry name" value="CHOLINE TRANSPORTER-LIKE (SLC FAMILY 44)"/>
    <property type="match status" value="1"/>
</dbReference>
<comment type="catalytic activity">
    <reaction evidence="12">
        <text>thiamine diphosphate(out) = thiamine diphosphate(in)</text>
        <dbReference type="Rhea" id="RHEA:75471"/>
        <dbReference type="ChEBI" id="CHEBI:58937"/>
    </reaction>
</comment>
<organism evidence="14 15">
    <name type="scientific">Tachysurus vachellii</name>
    <name type="common">Darkbarbel catfish</name>
    <name type="synonym">Pelteobagrus vachellii</name>
    <dbReference type="NCBI Taxonomy" id="175792"/>
    <lineage>
        <taxon>Eukaryota</taxon>
        <taxon>Metazoa</taxon>
        <taxon>Chordata</taxon>
        <taxon>Craniata</taxon>
        <taxon>Vertebrata</taxon>
        <taxon>Euteleostomi</taxon>
        <taxon>Actinopterygii</taxon>
        <taxon>Neopterygii</taxon>
        <taxon>Teleostei</taxon>
        <taxon>Ostariophysi</taxon>
        <taxon>Siluriformes</taxon>
        <taxon>Bagridae</taxon>
        <taxon>Tachysurus</taxon>
    </lineage>
</organism>
<comment type="similarity">
    <text evidence="3 13">Belongs to the CTL (choline transporter-like) family.</text>
</comment>
<evidence type="ECO:0000256" key="4">
    <source>
        <dbReference type="ARBA" id="ARBA00022448"/>
    </source>
</evidence>
<feature type="transmembrane region" description="Helical" evidence="13">
    <location>
        <begin position="238"/>
        <end position="256"/>
    </location>
</feature>
<evidence type="ECO:0000256" key="12">
    <source>
        <dbReference type="ARBA" id="ARBA00036880"/>
    </source>
</evidence>
<feature type="transmembrane region" description="Helical" evidence="13">
    <location>
        <begin position="611"/>
        <end position="632"/>
    </location>
</feature>
<protein>
    <recommendedName>
        <fullName evidence="13">Choline transporter-like protein</fullName>
    </recommendedName>
</protein>
<evidence type="ECO:0000256" key="5">
    <source>
        <dbReference type="ARBA" id="ARBA00022449"/>
    </source>
</evidence>
<accession>A0AA88S1T0</accession>
<keyword evidence="7 13" id="KW-0812">Transmembrane</keyword>
<dbReference type="GO" id="GO:0090422">
    <property type="term" value="F:thiamine pyrophosphate transmembrane transporter activity"/>
    <property type="evidence" value="ECO:0007669"/>
    <property type="project" value="TreeGrafter"/>
</dbReference>
<name>A0AA88S1T0_TACVA</name>
<gene>
    <name evidence="14" type="ORF">Q7C36_019108</name>
</gene>
<dbReference type="GO" id="GO:0015871">
    <property type="term" value="P:choline transport"/>
    <property type="evidence" value="ECO:0007669"/>
    <property type="project" value="TreeGrafter"/>
</dbReference>
<feature type="transmembrane region" description="Helical" evidence="13">
    <location>
        <begin position="360"/>
        <end position="387"/>
    </location>
</feature>
<feature type="transmembrane region" description="Helical" evidence="13">
    <location>
        <begin position="509"/>
        <end position="531"/>
    </location>
</feature>
<comment type="function">
    <text evidence="13">Choline transporter.</text>
</comment>
<keyword evidence="8 13" id="KW-1133">Transmembrane helix</keyword>
<evidence type="ECO:0000256" key="9">
    <source>
        <dbReference type="ARBA" id="ARBA00023136"/>
    </source>
</evidence>
<evidence type="ECO:0000256" key="2">
    <source>
        <dbReference type="ARBA" id="ARBA00004221"/>
    </source>
</evidence>
<keyword evidence="10" id="KW-0325">Glycoprotein</keyword>
<comment type="caution">
    <text evidence="14">The sequence shown here is derived from an EMBL/GenBank/DDBJ whole genome shotgun (WGS) entry which is preliminary data.</text>
</comment>
<evidence type="ECO:0000256" key="7">
    <source>
        <dbReference type="ARBA" id="ARBA00022692"/>
    </source>
</evidence>
<dbReference type="Pfam" id="PF04515">
    <property type="entry name" value="Choline_transpo"/>
    <property type="match status" value="1"/>
</dbReference>
<comment type="catalytic activity">
    <reaction evidence="11">
        <text>choline(out) + n H(+)(in) = choline(in) + n H(+)(out)</text>
        <dbReference type="Rhea" id="RHEA:75463"/>
        <dbReference type="ChEBI" id="CHEBI:15354"/>
        <dbReference type="ChEBI" id="CHEBI:15378"/>
    </reaction>
</comment>
<dbReference type="AlphaFoldDB" id="A0AA88S1T0"/>
<evidence type="ECO:0000256" key="6">
    <source>
        <dbReference type="ARBA" id="ARBA00022475"/>
    </source>
</evidence>
<comment type="subcellular location">
    <subcellularLocation>
        <location evidence="2">Apical cell membrane</location>
    </subcellularLocation>
    <subcellularLocation>
        <location evidence="13">Cell membrane</location>
        <topology evidence="13">Multi-pass membrane protein</topology>
    </subcellularLocation>
    <subcellularLocation>
        <location evidence="1">Membrane</location>
        <topology evidence="1">Multi-pass membrane protein</topology>
    </subcellularLocation>
</comment>
<evidence type="ECO:0000313" key="14">
    <source>
        <dbReference type="EMBL" id="KAK2825181.1"/>
    </source>
</evidence>
<dbReference type="GO" id="GO:0016324">
    <property type="term" value="C:apical plasma membrane"/>
    <property type="evidence" value="ECO:0007669"/>
    <property type="project" value="UniProtKB-SubCell"/>
</dbReference>
<evidence type="ECO:0000256" key="10">
    <source>
        <dbReference type="ARBA" id="ARBA00023180"/>
    </source>
</evidence>
<evidence type="ECO:0000313" key="15">
    <source>
        <dbReference type="Proteomes" id="UP001187315"/>
    </source>
</evidence>
<evidence type="ECO:0000256" key="13">
    <source>
        <dbReference type="RuleBase" id="RU368066"/>
    </source>
</evidence>
<keyword evidence="15" id="KW-1185">Reference proteome</keyword>